<evidence type="ECO:0000313" key="2">
    <source>
        <dbReference type="EMBL" id="CAG7819972.1"/>
    </source>
</evidence>
<proteinExistence type="predicted"/>
<dbReference type="AlphaFoldDB" id="A0A8J2PDX8"/>
<feature type="non-terminal residue" evidence="2">
    <location>
        <position position="137"/>
    </location>
</feature>
<organism evidence="2 3">
    <name type="scientific">Allacma fusca</name>
    <dbReference type="NCBI Taxonomy" id="39272"/>
    <lineage>
        <taxon>Eukaryota</taxon>
        <taxon>Metazoa</taxon>
        <taxon>Ecdysozoa</taxon>
        <taxon>Arthropoda</taxon>
        <taxon>Hexapoda</taxon>
        <taxon>Collembola</taxon>
        <taxon>Symphypleona</taxon>
        <taxon>Sminthuridae</taxon>
        <taxon>Allacma</taxon>
    </lineage>
</organism>
<evidence type="ECO:0000313" key="3">
    <source>
        <dbReference type="Proteomes" id="UP000708208"/>
    </source>
</evidence>
<evidence type="ECO:0000259" key="1">
    <source>
        <dbReference type="Pfam" id="PF08398"/>
    </source>
</evidence>
<comment type="caution">
    <text evidence="2">The sequence shown here is derived from an EMBL/GenBank/DDBJ whole genome shotgun (WGS) entry which is preliminary data.</text>
</comment>
<dbReference type="Pfam" id="PF08398">
    <property type="entry name" value="Phospholip_A2_4"/>
    <property type="match status" value="1"/>
</dbReference>
<name>A0A8J2PDX8_9HEXA</name>
<feature type="domain" description="Phospholipase A2-like" evidence="1">
    <location>
        <begin position="29"/>
        <end position="104"/>
    </location>
</feature>
<accession>A0A8J2PDX8</accession>
<keyword evidence="3" id="KW-1185">Reference proteome</keyword>
<sequence>MFDGEVKEGSGMLGTVANWAIKKLPLPPMHLEDHNFTGPWTNPTLQILKGVEPRNKLDYASRRHDVAYELMEDPAELHEADYILQREASNIARDKDTSKKLEKQAQLVDAVMGAKRYFGTGMKKENYEKIPVNLDEK</sequence>
<dbReference type="Proteomes" id="UP000708208">
    <property type="component" value="Unassembled WGS sequence"/>
</dbReference>
<dbReference type="EMBL" id="CAJVCH010465163">
    <property type="protein sequence ID" value="CAG7819972.1"/>
    <property type="molecule type" value="Genomic_DNA"/>
</dbReference>
<gene>
    <name evidence="2" type="ORF">AFUS01_LOCUS30385</name>
</gene>
<dbReference type="GO" id="GO:0005198">
    <property type="term" value="F:structural molecule activity"/>
    <property type="evidence" value="ECO:0007669"/>
    <property type="project" value="InterPro"/>
</dbReference>
<reference evidence="2" key="1">
    <citation type="submission" date="2021-06" db="EMBL/GenBank/DDBJ databases">
        <authorList>
            <person name="Hodson N. C."/>
            <person name="Mongue J. A."/>
            <person name="Jaron S. K."/>
        </authorList>
    </citation>
    <scope>NUCLEOTIDE SEQUENCE</scope>
</reference>
<protein>
    <recommendedName>
        <fullName evidence="1">Phospholipase A2-like domain-containing protein</fullName>
    </recommendedName>
</protein>
<dbReference type="InterPro" id="IPR013607">
    <property type="entry name" value="Phospholipase_A2-like"/>
</dbReference>